<keyword evidence="2" id="KW-1185">Reference proteome</keyword>
<dbReference type="AlphaFoldDB" id="A0A9Q1BWE0"/>
<dbReference type="Proteomes" id="UP001152320">
    <property type="component" value="Chromosome 11"/>
</dbReference>
<name>A0A9Q1BWE0_HOLLE</name>
<evidence type="ECO:0000313" key="2">
    <source>
        <dbReference type="Proteomes" id="UP001152320"/>
    </source>
</evidence>
<proteinExistence type="predicted"/>
<reference evidence="1" key="1">
    <citation type="submission" date="2021-10" db="EMBL/GenBank/DDBJ databases">
        <title>Tropical sea cucumber genome reveals ecological adaptation and Cuvierian tubules defense mechanism.</title>
        <authorList>
            <person name="Chen T."/>
        </authorList>
    </citation>
    <scope>NUCLEOTIDE SEQUENCE</scope>
    <source>
        <strain evidence="1">Nanhai2018</strain>
        <tissue evidence="1">Muscle</tissue>
    </source>
</reference>
<sequence length="156" mass="17395">MPLTGPDDVHTNLSKGEFAAIKQLARNKSIVIRPADKGGAVTILNTKDYIDEAEKQLLDTKFYVHINFDPVSTFNSISKDLLDGLSPHISGTVRELIPSQPKLGYFYTLVSRVMLIVFSTPYYIKFLATCRIAPTFLGSLIIWVPSPQKLPSLPWT</sequence>
<gene>
    <name evidence="1" type="ORF">HOLleu_24229</name>
</gene>
<evidence type="ECO:0000313" key="1">
    <source>
        <dbReference type="EMBL" id="KAJ8033860.1"/>
    </source>
</evidence>
<organism evidence="1 2">
    <name type="scientific">Holothuria leucospilota</name>
    <name type="common">Black long sea cucumber</name>
    <name type="synonym">Mertensiothuria leucospilota</name>
    <dbReference type="NCBI Taxonomy" id="206669"/>
    <lineage>
        <taxon>Eukaryota</taxon>
        <taxon>Metazoa</taxon>
        <taxon>Echinodermata</taxon>
        <taxon>Eleutherozoa</taxon>
        <taxon>Echinozoa</taxon>
        <taxon>Holothuroidea</taxon>
        <taxon>Aspidochirotacea</taxon>
        <taxon>Aspidochirotida</taxon>
        <taxon>Holothuriidae</taxon>
        <taxon>Holothuria</taxon>
    </lineage>
</organism>
<accession>A0A9Q1BWE0</accession>
<comment type="caution">
    <text evidence="1">The sequence shown here is derived from an EMBL/GenBank/DDBJ whole genome shotgun (WGS) entry which is preliminary data.</text>
</comment>
<dbReference type="OrthoDB" id="8946688at2759"/>
<protein>
    <submittedName>
        <fullName evidence="1">Uncharacterized protein</fullName>
    </submittedName>
</protein>
<dbReference type="EMBL" id="JAIZAY010000011">
    <property type="protein sequence ID" value="KAJ8033860.1"/>
    <property type="molecule type" value="Genomic_DNA"/>
</dbReference>